<keyword evidence="2" id="KW-0294">Fucose metabolism</keyword>
<proteinExistence type="predicted"/>
<keyword evidence="4" id="KW-0328">Glycosyltransferase</keyword>
<reference evidence="4 5" key="1">
    <citation type="journal article" date="2016" name="Genome Biol. Evol.">
        <title>Divergent and convergent evolution of fungal pathogenicity.</title>
        <authorList>
            <person name="Shang Y."/>
            <person name="Xiao G."/>
            <person name="Zheng P."/>
            <person name="Cen K."/>
            <person name="Zhan S."/>
            <person name="Wang C."/>
        </authorList>
    </citation>
    <scope>NUCLEOTIDE SEQUENCE [LARGE SCALE GENOMIC DNA]</scope>
    <source>
        <strain evidence="4 5">RCEF 264</strain>
    </source>
</reference>
<dbReference type="GO" id="GO:0016757">
    <property type="term" value="F:glycosyltransferase activity"/>
    <property type="evidence" value="ECO:0007669"/>
    <property type="project" value="UniProtKB-KW"/>
</dbReference>
<evidence type="ECO:0000313" key="5">
    <source>
        <dbReference type="Proteomes" id="UP000076874"/>
    </source>
</evidence>
<dbReference type="Proteomes" id="UP000076874">
    <property type="component" value="Unassembled WGS sequence"/>
</dbReference>
<dbReference type="STRING" id="1081102.A0A167YWX3"/>
<dbReference type="AlphaFoldDB" id="A0A167YWX3"/>
<sequence>MESGRSQRAETSPWTRWLIKVSRVRTRYLVGITVLALFVLCNLALAGRFQRLVPHAALVTRPYSYGDLSQPDAPFIGWPLSRVCREASWMPGVVFKCDNNSGGIGNIRSFVLTCVRYAIEAGATGLVLPHIETRSESDLARLFGGQQPFDYFFDTQHFQTQLAAACPRIAVYDHVEAIPHLRDRRSEPLEPKTFGTRGGCDYRDLNRHTDLFGARFRDWLAASANTFGLPAVSLDHPRLLELVWGVQWEWPAWKDGPEFANTFGGLLRFRHDILALGRDTAAAMRRAAASAAASASSSSVGRHRGRGQYAGIHLRTENDALSFWPSYDTQADAYLARIAEQGLDWVYLATGNATEAKKLRDQAASSHGRGSGVHLVTKHDLLRDRPALLGQLEALTWDQQALVDYVVLLSCDYFLGVSPSTFSMSIAARRHLATSNEGIYTRPWKVGSEGGDGRSFLVGNYSAYWKDWLFMYDALWP</sequence>
<organism evidence="4 5">
    <name type="scientific">Niveomyces insectorum RCEF 264</name>
    <dbReference type="NCBI Taxonomy" id="1081102"/>
    <lineage>
        <taxon>Eukaryota</taxon>
        <taxon>Fungi</taxon>
        <taxon>Dikarya</taxon>
        <taxon>Ascomycota</taxon>
        <taxon>Pezizomycotina</taxon>
        <taxon>Sordariomycetes</taxon>
        <taxon>Hypocreomycetidae</taxon>
        <taxon>Hypocreales</taxon>
        <taxon>Cordycipitaceae</taxon>
        <taxon>Niveomyces</taxon>
    </lineage>
</organism>
<dbReference type="InterPro" id="IPR019378">
    <property type="entry name" value="GDP-Fuc_O-FucTrfase"/>
</dbReference>
<dbReference type="Gene3D" id="3.40.50.11350">
    <property type="match status" value="1"/>
</dbReference>
<name>A0A167YWX3_9HYPO</name>
<evidence type="ECO:0000256" key="1">
    <source>
        <dbReference type="ARBA" id="ARBA00022679"/>
    </source>
</evidence>
<evidence type="ECO:0000313" key="4">
    <source>
        <dbReference type="EMBL" id="OAA66791.1"/>
    </source>
</evidence>
<keyword evidence="5" id="KW-1185">Reference proteome</keyword>
<dbReference type="GO" id="GO:0006004">
    <property type="term" value="P:fucose metabolic process"/>
    <property type="evidence" value="ECO:0007669"/>
    <property type="project" value="UniProtKB-KW"/>
</dbReference>
<protein>
    <submittedName>
        <fullName evidence="4">GDP-fucose protein O-fucosyltransferase</fullName>
    </submittedName>
</protein>
<accession>A0A167YWX3</accession>
<evidence type="ECO:0000256" key="2">
    <source>
        <dbReference type="ARBA" id="ARBA00023253"/>
    </source>
</evidence>
<keyword evidence="1 4" id="KW-0808">Transferase</keyword>
<dbReference type="Pfam" id="PF10250">
    <property type="entry name" value="O-FucT"/>
    <property type="match status" value="1"/>
</dbReference>
<evidence type="ECO:0000256" key="3">
    <source>
        <dbReference type="ARBA" id="ARBA00023277"/>
    </source>
</evidence>
<gene>
    <name evidence="4" type="ORF">SPI_01367</name>
</gene>
<dbReference type="OrthoDB" id="20368at2759"/>
<dbReference type="EMBL" id="AZHD01000002">
    <property type="protein sequence ID" value="OAA66791.1"/>
    <property type="molecule type" value="Genomic_DNA"/>
</dbReference>
<dbReference type="CDD" id="cd11296">
    <property type="entry name" value="O-FucT_like"/>
    <property type="match status" value="1"/>
</dbReference>
<keyword evidence="3" id="KW-0119">Carbohydrate metabolism</keyword>
<comment type="caution">
    <text evidence="4">The sequence shown here is derived from an EMBL/GenBank/DDBJ whole genome shotgun (WGS) entry which is preliminary data.</text>
</comment>